<dbReference type="OrthoDB" id="9990450at2759"/>
<evidence type="ECO:0000313" key="13">
    <source>
        <dbReference type="Proteomes" id="UP000663852"/>
    </source>
</evidence>
<keyword evidence="12" id="KW-1185">Reference proteome</keyword>
<reference evidence="11" key="1">
    <citation type="submission" date="2021-02" db="EMBL/GenBank/DDBJ databases">
        <authorList>
            <person name="Nowell W R."/>
        </authorList>
    </citation>
    <scope>NUCLEOTIDE SEQUENCE</scope>
</reference>
<evidence type="ECO:0000256" key="2">
    <source>
        <dbReference type="ARBA" id="ARBA00022692"/>
    </source>
</evidence>
<dbReference type="Proteomes" id="UP000663852">
    <property type="component" value="Unassembled WGS sequence"/>
</dbReference>
<comment type="subcellular location">
    <subcellularLocation>
        <location evidence="1">Membrane</location>
        <topology evidence="1">Multi-pass membrane protein</topology>
    </subcellularLocation>
</comment>
<feature type="transmembrane region" description="Helical" evidence="8">
    <location>
        <begin position="224"/>
        <end position="250"/>
    </location>
</feature>
<evidence type="ECO:0000256" key="1">
    <source>
        <dbReference type="ARBA" id="ARBA00004141"/>
    </source>
</evidence>
<feature type="transmembrane region" description="Helical" evidence="8">
    <location>
        <begin position="270"/>
        <end position="290"/>
    </location>
</feature>
<dbReference type="SUPFAM" id="SSF81321">
    <property type="entry name" value="Family A G protein-coupled receptor-like"/>
    <property type="match status" value="1"/>
</dbReference>
<keyword evidence="3 8" id="KW-1133">Transmembrane helix</keyword>
<evidence type="ECO:0000313" key="10">
    <source>
        <dbReference type="EMBL" id="CAF1370331.1"/>
    </source>
</evidence>
<keyword evidence="4" id="KW-0297">G-protein coupled receptor</keyword>
<keyword evidence="7" id="KW-0807">Transducer</keyword>
<feature type="transmembrane region" description="Helical" evidence="8">
    <location>
        <begin position="180"/>
        <end position="203"/>
    </location>
</feature>
<keyword evidence="2 8" id="KW-0812">Transmembrane</keyword>
<feature type="domain" description="G-protein coupled receptors family 1 profile" evidence="9">
    <location>
        <begin position="29"/>
        <end position="287"/>
    </location>
</feature>
<dbReference type="PANTHER" id="PTHR24243:SF233">
    <property type="entry name" value="THYROTROPIN-RELEASING HORMONE RECEPTOR"/>
    <property type="match status" value="1"/>
</dbReference>
<evidence type="ECO:0000313" key="11">
    <source>
        <dbReference type="EMBL" id="CAF1521561.1"/>
    </source>
</evidence>
<evidence type="ECO:0000256" key="3">
    <source>
        <dbReference type="ARBA" id="ARBA00022989"/>
    </source>
</evidence>
<dbReference type="EMBL" id="CAJNOJ010000777">
    <property type="protein sequence ID" value="CAF1521561.1"/>
    <property type="molecule type" value="Genomic_DNA"/>
</dbReference>
<dbReference type="AlphaFoldDB" id="A0A815UVS2"/>
<evidence type="ECO:0000256" key="8">
    <source>
        <dbReference type="SAM" id="Phobius"/>
    </source>
</evidence>
<evidence type="ECO:0000313" key="12">
    <source>
        <dbReference type="Proteomes" id="UP000663828"/>
    </source>
</evidence>
<sequence length="321" mass="37216">MSTQTSLVFISQQVTKYLFTPILIFGVLGGCFNLLIFLSLRTFRENSCAFYLTIGSLANIGGLLSGLLWRLMNFGYNIDWTSTSIFYCKFRVFCLQESTLLSFTCICLAAIDQFLATSTRLRWQRWCNTKVAHRLVLFFSCLWMLHGISIFPFYNHVLSAATNQTVCIVTNSILTDYINFGYIITLQGILPYCVTLLFGYLAYRNVQQISYRTIPLVRRELDKQLTNIVLLQIVYNFLFTTPYIIIILLQRDSSINSSSEIAARLQFANVLALSLYFLAFTCPFYVYICISERFRRQFIYVVSKIFYIKDRQRNMTIQPIG</sequence>
<dbReference type="Proteomes" id="UP000663828">
    <property type="component" value="Unassembled WGS sequence"/>
</dbReference>
<dbReference type="GO" id="GO:0005886">
    <property type="term" value="C:plasma membrane"/>
    <property type="evidence" value="ECO:0007669"/>
    <property type="project" value="TreeGrafter"/>
</dbReference>
<accession>A0A815UVS2</accession>
<dbReference type="GO" id="GO:0004930">
    <property type="term" value="F:G protein-coupled receptor activity"/>
    <property type="evidence" value="ECO:0007669"/>
    <property type="project" value="UniProtKB-KW"/>
</dbReference>
<feature type="transmembrane region" description="Helical" evidence="8">
    <location>
        <begin position="135"/>
        <end position="154"/>
    </location>
</feature>
<dbReference type="PANTHER" id="PTHR24243">
    <property type="entry name" value="G-PROTEIN COUPLED RECEPTOR"/>
    <property type="match status" value="1"/>
</dbReference>
<dbReference type="PROSITE" id="PS50262">
    <property type="entry name" value="G_PROTEIN_RECEP_F1_2"/>
    <property type="match status" value="1"/>
</dbReference>
<organism evidence="11 13">
    <name type="scientific">Adineta ricciae</name>
    <name type="common">Rotifer</name>
    <dbReference type="NCBI Taxonomy" id="249248"/>
    <lineage>
        <taxon>Eukaryota</taxon>
        <taxon>Metazoa</taxon>
        <taxon>Spiralia</taxon>
        <taxon>Gnathifera</taxon>
        <taxon>Rotifera</taxon>
        <taxon>Eurotatoria</taxon>
        <taxon>Bdelloidea</taxon>
        <taxon>Adinetida</taxon>
        <taxon>Adinetidae</taxon>
        <taxon>Adineta</taxon>
    </lineage>
</organism>
<dbReference type="InterPro" id="IPR017452">
    <property type="entry name" value="GPCR_Rhodpsn_7TM"/>
</dbReference>
<feature type="transmembrane region" description="Helical" evidence="8">
    <location>
        <begin position="50"/>
        <end position="72"/>
    </location>
</feature>
<evidence type="ECO:0000256" key="5">
    <source>
        <dbReference type="ARBA" id="ARBA00023136"/>
    </source>
</evidence>
<gene>
    <name evidence="11" type="ORF">EDS130_LOCUS43907</name>
    <name evidence="10" type="ORF">XAT740_LOCUS32502</name>
</gene>
<evidence type="ECO:0000256" key="6">
    <source>
        <dbReference type="ARBA" id="ARBA00023170"/>
    </source>
</evidence>
<feature type="transmembrane region" description="Helical" evidence="8">
    <location>
        <begin position="17"/>
        <end position="38"/>
    </location>
</feature>
<evidence type="ECO:0000256" key="4">
    <source>
        <dbReference type="ARBA" id="ARBA00023040"/>
    </source>
</evidence>
<keyword evidence="6" id="KW-0675">Receptor</keyword>
<name>A0A815UVS2_ADIRI</name>
<dbReference type="Gene3D" id="1.20.1070.10">
    <property type="entry name" value="Rhodopsin 7-helix transmembrane proteins"/>
    <property type="match status" value="1"/>
</dbReference>
<keyword evidence="5 8" id="KW-0472">Membrane</keyword>
<dbReference type="EMBL" id="CAJNOR010003037">
    <property type="protein sequence ID" value="CAF1370331.1"/>
    <property type="molecule type" value="Genomic_DNA"/>
</dbReference>
<comment type="caution">
    <text evidence="11">The sequence shown here is derived from an EMBL/GenBank/DDBJ whole genome shotgun (WGS) entry which is preliminary data.</text>
</comment>
<protein>
    <recommendedName>
        <fullName evidence="9">G-protein coupled receptors family 1 profile domain-containing protein</fullName>
    </recommendedName>
</protein>
<evidence type="ECO:0000259" key="9">
    <source>
        <dbReference type="PROSITE" id="PS50262"/>
    </source>
</evidence>
<proteinExistence type="predicted"/>
<feature type="transmembrane region" description="Helical" evidence="8">
    <location>
        <begin position="100"/>
        <end position="123"/>
    </location>
</feature>
<evidence type="ECO:0000256" key="7">
    <source>
        <dbReference type="ARBA" id="ARBA00023224"/>
    </source>
</evidence>